<dbReference type="SUPFAM" id="SSF56300">
    <property type="entry name" value="Metallo-dependent phosphatases"/>
    <property type="match status" value="1"/>
</dbReference>
<dbReference type="PANTHER" id="PTHR11575">
    <property type="entry name" value="5'-NUCLEOTIDASE-RELATED"/>
    <property type="match status" value="1"/>
</dbReference>
<evidence type="ECO:0000259" key="2">
    <source>
        <dbReference type="Pfam" id="PF02872"/>
    </source>
</evidence>
<proteinExistence type="inferred from homology"/>
<dbReference type="InterPro" id="IPR029052">
    <property type="entry name" value="Metallo-depent_PP-like"/>
</dbReference>
<keyword evidence="1" id="KW-0732">Signal</keyword>
<dbReference type="Pfam" id="PF02872">
    <property type="entry name" value="5_nucleotid_C"/>
    <property type="match status" value="1"/>
</dbReference>
<protein>
    <submittedName>
        <fullName evidence="3">Bifunctional metallophosphatase/5'-nucleotidase</fullName>
    </submittedName>
</protein>
<dbReference type="Proteomes" id="UP001058860">
    <property type="component" value="Chromosome"/>
</dbReference>
<feature type="domain" description="5'-Nucleotidase C-terminal" evidence="2">
    <location>
        <begin position="383"/>
        <end position="558"/>
    </location>
</feature>
<keyword evidence="1" id="KW-0547">Nucleotide-binding</keyword>
<dbReference type="PROSITE" id="PS00786">
    <property type="entry name" value="5_NUCLEOTIDASE_2"/>
    <property type="match status" value="1"/>
</dbReference>
<dbReference type="Gene3D" id="3.90.780.10">
    <property type="entry name" value="5'-Nucleotidase, C-terminal domain"/>
    <property type="match status" value="1"/>
</dbReference>
<dbReference type="InterPro" id="IPR036907">
    <property type="entry name" value="5'-Nucleotdase_C_sf"/>
</dbReference>
<sequence length="616" mass="63705">MSLSLAVGRGGRLLAGAVALATAATLAGAPAALADPVGPKKPLRLTLLHNNDAESKLLTGDSIANYGGIGRFKTVLDGLRTQADAYSDAQTTSGEKRKGTVLISSGDNFLAGLNLSASFANGVPWYDSLAFNALDYDAATLGNHEFDFGPNRLADFIEGTTDVPFLSANLDFSRETRLDALADAGRIAPSTIVEVGADRVGVIGLTTPDIAFVSSPGRKIRIIKNLAAVANQQAASLRAAGVNKIILSSHLQGILNEEALIPQLRDVDVVIAGGGDELLANPGTPLIPGAGSPVGPYPKQVSDVDGRTVPVVTTQGELRYVGRLTLEFDKWGTIRRIDTARTGPVRVSGNAVDPDVAARDPQLVTDVEQPLIDYRAALDANIIATSEVLLNGGNPDPIRLKESNLGNLVTDAYLHAAAKAGRPSDVAIANGGGIRTSIAAGNVSEGQTFRVLPFDNLVVRVPAVPRSQFKELLENGYSFLPGANGRFTHISGATVEVSTACTAQVVGAGGTISTPGSRVREVTLDDGTKIVDDGVVVAGDPIDVATVDFLAKGGDQYPFRGLPYNLTTTPYQQALEDYLVDAPAAGGLGGSVTAAQYPVGGEGRLSISSSVPAGGC</sequence>
<organism evidence="3 4">
    <name type="scientific">Svornostia abyssi</name>
    <dbReference type="NCBI Taxonomy" id="2898438"/>
    <lineage>
        <taxon>Bacteria</taxon>
        <taxon>Bacillati</taxon>
        <taxon>Actinomycetota</taxon>
        <taxon>Thermoleophilia</taxon>
        <taxon>Solirubrobacterales</taxon>
        <taxon>Baekduiaceae</taxon>
        <taxon>Svornostia</taxon>
    </lineage>
</organism>
<dbReference type="EMBL" id="CP088295">
    <property type="protein sequence ID" value="UUY02230.1"/>
    <property type="molecule type" value="Genomic_DNA"/>
</dbReference>
<dbReference type="SUPFAM" id="SSF55816">
    <property type="entry name" value="5'-nucleotidase (syn. UDP-sugar hydrolase), C-terminal domain"/>
    <property type="match status" value="1"/>
</dbReference>
<comment type="similarity">
    <text evidence="1">Belongs to the 5'-nucleotidase family.</text>
</comment>
<accession>A0ABY5PCK2</accession>
<name>A0ABY5PCK2_9ACTN</name>
<dbReference type="InterPro" id="IPR006179">
    <property type="entry name" value="5_nucleotidase/apyrase"/>
</dbReference>
<evidence type="ECO:0000313" key="3">
    <source>
        <dbReference type="EMBL" id="UUY02230.1"/>
    </source>
</evidence>
<dbReference type="InterPro" id="IPR008334">
    <property type="entry name" value="5'-Nucleotdase_C"/>
</dbReference>
<gene>
    <name evidence="3" type="ORF">LRS13_16105</name>
</gene>
<evidence type="ECO:0000313" key="4">
    <source>
        <dbReference type="Proteomes" id="UP001058860"/>
    </source>
</evidence>
<keyword evidence="4" id="KW-1185">Reference proteome</keyword>
<evidence type="ECO:0000256" key="1">
    <source>
        <dbReference type="RuleBase" id="RU362119"/>
    </source>
</evidence>
<feature type="chain" id="PRO_5045012467" evidence="1">
    <location>
        <begin position="35"/>
        <end position="616"/>
    </location>
</feature>
<feature type="signal peptide" evidence="1">
    <location>
        <begin position="1"/>
        <end position="34"/>
    </location>
</feature>
<keyword evidence="1" id="KW-0378">Hydrolase</keyword>
<dbReference type="InterPro" id="IPR006146">
    <property type="entry name" value="5'-Nucleotdase_CS"/>
</dbReference>
<dbReference type="PANTHER" id="PTHR11575:SF24">
    <property type="entry name" value="5'-NUCLEOTIDASE"/>
    <property type="match status" value="1"/>
</dbReference>
<dbReference type="Gene3D" id="3.60.21.10">
    <property type="match status" value="1"/>
</dbReference>
<dbReference type="PRINTS" id="PR01607">
    <property type="entry name" value="APYRASEFAMLY"/>
</dbReference>
<reference evidence="4" key="1">
    <citation type="submission" date="2021-11" db="EMBL/GenBank/DDBJ databases">
        <title>Cultivation dependent microbiological survey of springs from the worlds oldest radium mine currently devoted to the extraction of radon-saturated water.</title>
        <authorList>
            <person name="Kapinusova G."/>
            <person name="Smrhova T."/>
            <person name="Strejcek M."/>
            <person name="Suman J."/>
            <person name="Jani K."/>
            <person name="Pajer P."/>
            <person name="Uhlik O."/>
        </authorList>
    </citation>
    <scope>NUCLEOTIDE SEQUENCE [LARGE SCALE GENOMIC DNA]</scope>
    <source>
        <strain evidence="4">J379</strain>
    </source>
</reference>
<dbReference type="RefSeq" id="WP_353862763.1">
    <property type="nucleotide sequence ID" value="NZ_CP088295.1"/>
</dbReference>